<sequence>MEVAYWRWLGERGASFGRLFKDRNRSSRSSIRSSSVGALSPFSFLTVQIELEPFVAMVPEHQMCFYRERFLEETEGFVSPARAEFISALKWSSSDSPYRSRRRRFNVSYGAYPARSYKSSTSGATESAQTELPLARTIDADYVAKKTDSSPIHGVPSRRVWPPILPPGLRQFVRRYYSSSTRPRSRGLFFVSPSSVFVSSLRLHSTLVRSITNWMVSAASIYRSIPPKGGTGVAASYAAALIRCPDGPSVTAPARRVTRVGRQKPTAVLFGAGPAISNAAVQQWLLQWFLSKCHFEWTLSSCSMNSNIYLLLNKFCIHFLVSILPVCLAQRRLGAQPHLGSEGAWVYP</sequence>
<dbReference type="EMBL" id="JYDQ01000001">
    <property type="protein sequence ID" value="KRY23888.1"/>
    <property type="molecule type" value="Genomic_DNA"/>
</dbReference>
<evidence type="ECO:0000313" key="1">
    <source>
        <dbReference type="EMBL" id="KRY23888.1"/>
    </source>
</evidence>
<proteinExistence type="predicted"/>
<evidence type="ECO:0000313" key="2">
    <source>
        <dbReference type="Proteomes" id="UP000054783"/>
    </source>
</evidence>
<dbReference type="AlphaFoldDB" id="A0A0V1AGE6"/>
<organism evidence="1 2">
    <name type="scientific">Trichinella patagoniensis</name>
    <dbReference type="NCBI Taxonomy" id="990121"/>
    <lineage>
        <taxon>Eukaryota</taxon>
        <taxon>Metazoa</taxon>
        <taxon>Ecdysozoa</taxon>
        <taxon>Nematoda</taxon>
        <taxon>Enoplea</taxon>
        <taxon>Dorylaimia</taxon>
        <taxon>Trichinellida</taxon>
        <taxon>Trichinellidae</taxon>
        <taxon>Trichinella</taxon>
    </lineage>
</organism>
<dbReference type="Proteomes" id="UP000054783">
    <property type="component" value="Unassembled WGS sequence"/>
</dbReference>
<gene>
    <name evidence="1" type="ORF">T12_2652</name>
</gene>
<name>A0A0V1AGE6_9BILA</name>
<comment type="caution">
    <text evidence="1">The sequence shown here is derived from an EMBL/GenBank/DDBJ whole genome shotgun (WGS) entry which is preliminary data.</text>
</comment>
<keyword evidence="2" id="KW-1185">Reference proteome</keyword>
<protein>
    <submittedName>
        <fullName evidence="1">Uncharacterized protein</fullName>
    </submittedName>
</protein>
<accession>A0A0V1AGE6</accession>
<reference evidence="1 2" key="1">
    <citation type="submission" date="2015-01" db="EMBL/GenBank/DDBJ databases">
        <title>Evolution of Trichinella species and genotypes.</title>
        <authorList>
            <person name="Korhonen P.K."/>
            <person name="Edoardo P."/>
            <person name="Giuseppe L.R."/>
            <person name="Gasser R.B."/>
        </authorList>
    </citation>
    <scope>NUCLEOTIDE SEQUENCE [LARGE SCALE GENOMIC DNA]</scope>
    <source>
        <strain evidence="1">ISS2496</strain>
    </source>
</reference>